<proteinExistence type="predicted"/>
<evidence type="ECO:0000313" key="1">
    <source>
        <dbReference type="EMBL" id="OGC88774.1"/>
    </source>
</evidence>
<accession>A0A1F4Y4H4</accession>
<dbReference type="AlphaFoldDB" id="A0A1F4Y4H4"/>
<protein>
    <submittedName>
        <fullName evidence="1">Uncharacterized protein</fullName>
    </submittedName>
</protein>
<gene>
    <name evidence="1" type="ORF">A2419_03390</name>
</gene>
<evidence type="ECO:0000313" key="2">
    <source>
        <dbReference type="Proteomes" id="UP000176568"/>
    </source>
</evidence>
<dbReference type="STRING" id="1797247.A2419_03390"/>
<comment type="caution">
    <text evidence="1">The sequence shown here is derived from an EMBL/GenBank/DDBJ whole genome shotgun (WGS) entry which is preliminary data.</text>
</comment>
<name>A0A1F4Y4H4_9BACT</name>
<organism evidence="1 2">
    <name type="scientific">Candidatus Adlerbacteria bacterium RIFOXYC1_FULL_48_26</name>
    <dbReference type="NCBI Taxonomy" id="1797247"/>
    <lineage>
        <taxon>Bacteria</taxon>
        <taxon>Candidatus Adleribacteriota</taxon>
    </lineage>
</organism>
<dbReference type="Proteomes" id="UP000176568">
    <property type="component" value="Unassembled WGS sequence"/>
</dbReference>
<sequence>MHYNRLPRSELVGNATADLALLAIHLTGAKESRTMYFYACEPIEMGDGQPGGSVHYTATAFAAFEFHYSQPQTSLDVAKKLLESIPTVQYPAPAEHRVKWNKGWEIRKAVGPHGFIIIALPAWVEP</sequence>
<reference evidence="1 2" key="1">
    <citation type="journal article" date="2016" name="Nat. Commun.">
        <title>Thousands of microbial genomes shed light on interconnected biogeochemical processes in an aquifer system.</title>
        <authorList>
            <person name="Anantharaman K."/>
            <person name="Brown C.T."/>
            <person name="Hug L.A."/>
            <person name="Sharon I."/>
            <person name="Castelle C.J."/>
            <person name="Probst A.J."/>
            <person name="Thomas B.C."/>
            <person name="Singh A."/>
            <person name="Wilkins M.J."/>
            <person name="Karaoz U."/>
            <person name="Brodie E.L."/>
            <person name="Williams K.H."/>
            <person name="Hubbard S.S."/>
            <person name="Banfield J.F."/>
        </authorList>
    </citation>
    <scope>NUCLEOTIDE SEQUENCE [LARGE SCALE GENOMIC DNA]</scope>
</reference>
<dbReference type="EMBL" id="MEXB01000004">
    <property type="protein sequence ID" value="OGC88774.1"/>
    <property type="molecule type" value="Genomic_DNA"/>
</dbReference>